<gene>
    <name evidence="2" type="ORF">ACFQZS_10230</name>
</gene>
<dbReference type="RefSeq" id="WP_377099861.1">
    <property type="nucleotide sequence ID" value="NZ_JBHTHU010000006.1"/>
</dbReference>
<evidence type="ECO:0008006" key="4">
    <source>
        <dbReference type="Google" id="ProtNLM"/>
    </source>
</evidence>
<accession>A0ABW2YVN9</accession>
<reference evidence="3" key="1">
    <citation type="journal article" date="2019" name="Int. J. Syst. Evol. Microbiol.">
        <title>The Global Catalogue of Microorganisms (GCM) 10K type strain sequencing project: providing services to taxonomists for standard genome sequencing and annotation.</title>
        <authorList>
            <consortium name="The Broad Institute Genomics Platform"/>
            <consortium name="The Broad Institute Genome Sequencing Center for Infectious Disease"/>
            <person name="Wu L."/>
            <person name="Ma J."/>
        </authorList>
    </citation>
    <scope>NUCLEOTIDE SEQUENCE [LARGE SCALE GENOMIC DNA]</scope>
    <source>
        <strain evidence="3">CCUG 63418</strain>
    </source>
</reference>
<evidence type="ECO:0000313" key="3">
    <source>
        <dbReference type="Proteomes" id="UP001596958"/>
    </source>
</evidence>
<keyword evidence="3" id="KW-1185">Reference proteome</keyword>
<organism evidence="2 3">
    <name type="scientific">Mucilaginibacter calamicampi</name>
    <dbReference type="NCBI Taxonomy" id="1302352"/>
    <lineage>
        <taxon>Bacteria</taxon>
        <taxon>Pseudomonadati</taxon>
        <taxon>Bacteroidota</taxon>
        <taxon>Sphingobacteriia</taxon>
        <taxon>Sphingobacteriales</taxon>
        <taxon>Sphingobacteriaceae</taxon>
        <taxon>Mucilaginibacter</taxon>
    </lineage>
</organism>
<dbReference type="Proteomes" id="UP001596958">
    <property type="component" value="Unassembled WGS sequence"/>
</dbReference>
<dbReference type="EMBL" id="JBHTHU010000006">
    <property type="protein sequence ID" value="MFD0750521.1"/>
    <property type="molecule type" value="Genomic_DNA"/>
</dbReference>
<evidence type="ECO:0000256" key="1">
    <source>
        <dbReference type="SAM" id="SignalP"/>
    </source>
</evidence>
<proteinExistence type="predicted"/>
<keyword evidence="1" id="KW-0732">Signal</keyword>
<evidence type="ECO:0000313" key="2">
    <source>
        <dbReference type="EMBL" id="MFD0750521.1"/>
    </source>
</evidence>
<protein>
    <recommendedName>
        <fullName evidence="4">Lipoprotein</fullName>
    </recommendedName>
</protein>
<feature type="chain" id="PRO_5046007673" description="Lipoprotein" evidence="1">
    <location>
        <begin position="22"/>
        <end position="198"/>
    </location>
</feature>
<comment type="caution">
    <text evidence="2">The sequence shown here is derived from an EMBL/GenBank/DDBJ whole genome shotgun (WGS) entry which is preliminary data.</text>
</comment>
<sequence length="198" mass="22452">MLKKYFLLLSLLAFISCKKSAVNPAPDEPPFTDPEMTYIDLTGKSVAMDQSLSIDFDKNGKFDILFMTERRAYDGNTKSADVFMVYNGLACNLATNMANETTPDLQKGNKISRADLPNHEWYPVLGFTLMQKVSTATQTYWEGSWKDKDHRYLPLELIINGQTHRGWIELFADTNSGKIVFYRAAISKTPQTKIRAGF</sequence>
<dbReference type="PROSITE" id="PS51257">
    <property type="entry name" value="PROKAR_LIPOPROTEIN"/>
    <property type="match status" value="1"/>
</dbReference>
<name>A0ABW2YVN9_9SPHI</name>
<feature type="signal peptide" evidence="1">
    <location>
        <begin position="1"/>
        <end position="21"/>
    </location>
</feature>